<sequence>MESRVRENCMHGSEGGAGIPSLPLSVDFVSWRTVVDALCKLSLARSGCSDLSPPVLREGDPLSDTWAKPARSAGDIDELSGRIGHLSRRIIELSGQLDDFSRGIGDLTGKFGESSGGINDFPGRPAGRAGEIGYSSIPIQLGNGREWQ</sequence>
<dbReference type="EMBL" id="CAADFR010000094">
    <property type="protein sequence ID" value="VFK41550.1"/>
    <property type="molecule type" value="Genomic_DNA"/>
</dbReference>
<evidence type="ECO:0000313" key="2">
    <source>
        <dbReference type="EMBL" id="VFK47480.1"/>
    </source>
</evidence>
<evidence type="ECO:0000313" key="3">
    <source>
        <dbReference type="EMBL" id="VFK79044.1"/>
    </source>
</evidence>
<name>A0A450Z121_9GAMM</name>
<evidence type="ECO:0000313" key="1">
    <source>
        <dbReference type="EMBL" id="VFK41550.1"/>
    </source>
</evidence>
<dbReference type="AlphaFoldDB" id="A0A450Z121"/>
<gene>
    <name evidence="3" type="ORF">BECKSD772D_GA0070982_10341</name>
    <name evidence="2" type="ORF">BECKSD772E_GA0070983_109512</name>
    <name evidence="1" type="ORF">BECKSD772F_GA0070984_109412</name>
</gene>
<organism evidence="2">
    <name type="scientific">Candidatus Kentrum sp. SD</name>
    <dbReference type="NCBI Taxonomy" id="2126332"/>
    <lineage>
        <taxon>Bacteria</taxon>
        <taxon>Pseudomonadati</taxon>
        <taxon>Pseudomonadota</taxon>
        <taxon>Gammaproteobacteria</taxon>
        <taxon>Candidatus Kentrum</taxon>
    </lineage>
</organism>
<dbReference type="EMBL" id="CAADHB010000034">
    <property type="protein sequence ID" value="VFK79044.1"/>
    <property type="molecule type" value="Genomic_DNA"/>
</dbReference>
<dbReference type="EMBL" id="CAADFU010000095">
    <property type="protein sequence ID" value="VFK47480.1"/>
    <property type="molecule type" value="Genomic_DNA"/>
</dbReference>
<protein>
    <submittedName>
        <fullName evidence="2">Uncharacterized protein</fullName>
    </submittedName>
</protein>
<accession>A0A450Z121</accession>
<proteinExistence type="predicted"/>
<reference evidence="2" key="1">
    <citation type="submission" date="2019-02" db="EMBL/GenBank/DDBJ databases">
        <authorList>
            <person name="Gruber-Vodicka R. H."/>
            <person name="Seah K. B. B."/>
        </authorList>
    </citation>
    <scope>NUCLEOTIDE SEQUENCE</scope>
    <source>
        <strain evidence="3">BECK_S127</strain>
        <strain evidence="2">BECK_S1320</strain>
        <strain evidence="1">BECK_S1321</strain>
    </source>
</reference>